<feature type="domain" description="HD" evidence="1">
    <location>
        <begin position="35"/>
        <end position="153"/>
    </location>
</feature>
<reference evidence="2" key="1">
    <citation type="journal article" date="2020" name="Int. J. Syst. Evol. Microbiol.">
        <title>Aquipluma nitroreducens gen. nov. sp. nov., a novel facultatively anaerobic bacterium isolated from a freshwater lake.</title>
        <authorList>
            <person name="Watanabe M."/>
            <person name="Kojima H."/>
            <person name="Fukui M."/>
        </authorList>
    </citation>
    <scope>NUCLEOTIDE SEQUENCE</scope>
    <source>
        <strain evidence="2">MeG22</strain>
    </source>
</reference>
<keyword evidence="3" id="KW-1185">Reference proteome</keyword>
<dbReference type="PROSITE" id="PS51831">
    <property type="entry name" value="HD"/>
    <property type="match status" value="1"/>
</dbReference>
<dbReference type="RefSeq" id="WP_318347787.1">
    <property type="nucleotide sequence ID" value="NZ_AP018694.1"/>
</dbReference>
<name>A0A5K7SDJ9_9BACT</name>
<dbReference type="InterPro" id="IPR003607">
    <property type="entry name" value="HD/PDEase_dom"/>
</dbReference>
<dbReference type="InterPro" id="IPR006674">
    <property type="entry name" value="HD_domain"/>
</dbReference>
<evidence type="ECO:0000313" key="3">
    <source>
        <dbReference type="Proteomes" id="UP001193389"/>
    </source>
</evidence>
<dbReference type="NCBIfam" id="TIGR00277">
    <property type="entry name" value="HDIG"/>
    <property type="match status" value="1"/>
</dbReference>
<dbReference type="CDD" id="cd00077">
    <property type="entry name" value="HDc"/>
    <property type="match status" value="1"/>
</dbReference>
<dbReference type="Proteomes" id="UP001193389">
    <property type="component" value="Chromosome"/>
</dbReference>
<sequence length="261" mass="30133">MTTVELLKECRLEFEEYFQSLVTGSPDNQQRVEDIRAHSLRVAGNSLLLAQNLLQTEEDKHIAEIIALFHDYGKAVMIVQGTESPINIQHNHAALSAKLIQQMGFYPKLSADVQLIILKSIEGHNKLKLPKLDNEQQTLFARLLRDADKLDIFETSYRFFKEKYGTQPLMAMDLINHVEISDKIIKSVLAGKTAAVEDMKTMNDYRLLLLSMAFDLNFKYTFRILSEKQYIQKIYETLPKRDLIIDAYRGIKLFVENKFVS</sequence>
<proteinExistence type="predicted"/>
<accession>A0A5K7SDJ9</accession>
<evidence type="ECO:0000313" key="2">
    <source>
        <dbReference type="EMBL" id="BBE19555.1"/>
    </source>
</evidence>
<protein>
    <submittedName>
        <fullName evidence="2">Metal-dependent phosphohydrolase</fullName>
    </submittedName>
</protein>
<dbReference type="SMART" id="SM00471">
    <property type="entry name" value="HDc"/>
    <property type="match status" value="1"/>
</dbReference>
<organism evidence="2 3">
    <name type="scientific">Aquipluma nitroreducens</name>
    <dbReference type="NCBI Taxonomy" id="2010828"/>
    <lineage>
        <taxon>Bacteria</taxon>
        <taxon>Pseudomonadati</taxon>
        <taxon>Bacteroidota</taxon>
        <taxon>Bacteroidia</taxon>
        <taxon>Marinilabiliales</taxon>
        <taxon>Prolixibacteraceae</taxon>
        <taxon>Aquipluma</taxon>
    </lineage>
</organism>
<dbReference type="EMBL" id="AP018694">
    <property type="protein sequence ID" value="BBE19555.1"/>
    <property type="molecule type" value="Genomic_DNA"/>
</dbReference>
<dbReference type="KEGG" id="anf:AQPE_3741"/>
<dbReference type="SUPFAM" id="SSF109604">
    <property type="entry name" value="HD-domain/PDEase-like"/>
    <property type="match status" value="1"/>
</dbReference>
<dbReference type="InterPro" id="IPR006675">
    <property type="entry name" value="HDIG_dom"/>
</dbReference>
<dbReference type="AlphaFoldDB" id="A0A5K7SDJ9"/>
<dbReference type="Gene3D" id="1.10.3210.10">
    <property type="entry name" value="Hypothetical protein af1432"/>
    <property type="match status" value="1"/>
</dbReference>
<evidence type="ECO:0000259" key="1">
    <source>
        <dbReference type="PROSITE" id="PS51831"/>
    </source>
</evidence>
<dbReference type="Pfam" id="PF01966">
    <property type="entry name" value="HD"/>
    <property type="match status" value="1"/>
</dbReference>
<gene>
    <name evidence="2" type="ORF">AQPE_3741</name>
</gene>